<dbReference type="Gene3D" id="3.40.190.10">
    <property type="entry name" value="Periplasmic binding protein-like II"/>
    <property type="match status" value="2"/>
</dbReference>
<evidence type="ECO:0000313" key="7">
    <source>
        <dbReference type="Proteomes" id="UP001212085"/>
    </source>
</evidence>
<dbReference type="PANTHER" id="PTHR35936:SF19">
    <property type="entry name" value="AMINO-ACID-BINDING PROTEIN YXEM-RELATED"/>
    <property type="match status" value="1"/>
</dbReference>
<gene>
    <name evidence="4" type="ORF">FYJ82_03520</name>
    <name evidence="5" type="ORF">O6R09_01985</name>
</gene>
<evidence type="ECO:0000313" key="6">
    <source>
        <dbReference type="Proteomes" id="UP000471052"/>
    </source>
</evidence>
<dbReference type="PROSITE" id="PS51257">
    <property type="entry name" value="PROKAR_LIPOPROTEIN"/>
    <property type="match status" value="1"/>
</dbReference>
<feature type="domain" description="Solute-binding protein family 3/N-terminal" evidence="3">
    <location>
        <begin position="36"/>
        <end position="271"/>
    </location>
</feature>
<dbReference type="Pfam" id="PF00497">
    <property type="entry name" value="SBP_bac_3"/>
    <property type="match status" value="1"/>
</dbReference>
<dbReference type="OrthoDB" id="8613538at2"/>
<name>A0A6N7WNI2_STRAY</name>
<keyword evidence="7" id="KW-1185">Reference proteome</keyword>
<feature type="chain" id="PRO_5038381957" evidence="2">
    <location>
        <begin position="22"/>
        <end position="277"/>
    </location>
</feature>
<dbReference type="SUPFAM" id="SSF53850">
    <property type="entry name" value="Periplasmic binding protein-like II"/>
    <property type="match status" value="1"/>
</dbReference>
<reference evidence="4 6" key="1">
    <citation type="submission" date="2019-08" db="EMBL/GenBank/DDBJ databases">
        <title>In-depth cultivation of the pig gut microbiome towards novel bacterial diversity and tailored functional studies.</title>
        <authorList>
            <person name="Wylensek D."/>
            <person name="Hitch T.C.A."/>
            <person name="Clavel T."/>
        </authorList>
    </citation>
    <scope>NUCLEOTIDE SEQUENCE [LARGE SCALE GENOMIC DNA]</scope>
    <source>
        <strain evidence="4 6">BL-178-WT-3A</strain>
    </source>
</reference>
<dbReference type="EMBL" id="CP114883">
    <property type="protein sequence ID" value="WBB06730.1"/>
    <property type="molecule type" value="Genomic_DNA"/>
</dbReference>
<feature type="signal peptide" evidence="2">
    <location>
        <begin position="1"/>
        <end position="21"/>
    </location>
</feature>
<dbReference type="Proteomes" id="UP000471052">
    <property type="component" value="Unassembled WGS sequence"/>
</dbReference>
<evidence type="ECO:0000313" key="5">
    <source>
        <dbReference type="EMBL" id="WBB06730.1"/>
    </source>
</evidence>
<dbReference type="AlphaFoldDB" id="A0A6N7WNI2"/>
<dbReference type="InterPro" id="IPR001638">
    <property type="entry name" value="Solute-binding_3/MltF_N"/>
</dbReference>
<dbReference type="RefSeq" id="WP_154454659.1">
    <property type="nucleotide sequence ID" value="NZ_CP114883.1"/>
</dbReference>
<protein>
    <submittedName>
        <fullName evidence="4">Transporter substrate-binding domain-containing protein</fullName>
    </submittedName>
</protein>
<dbReference type="Proteomes" id="UP001212085">
    <property type="component" value="Chromosome"/>
</dbReference>
<keyword evidence="1 2" id="KW-0732">Signal</keyword>
<accession>A0A6N7WNI2</accession>
<sequence>MKKKSVILLSTLALIFLAVLSACSTQSQNQSDGKTVIKVATDSDTAPFTYKDGKTYKGYDIDVVKAIFKDSKDYQVEFVTTPFDSILTGIDAGRYQIAANDFNYNEQRAQKYLFSDPISRSNAAIVSQKGTQYSSLDDLSGKSTEVISGTNYAQILEKWNTDHPDKTPIQINYVSSSTGVTTRVQRVENGNIDFILYDAISAEYIAKDQGFDVTVTKLSDQVGDKTDGLEYLVFADTKEGKELQSFVNKRLKTLKKDGTLASLSETYFGGDYVSGLD</sequence>
<dbReference type="EMBL" id="VUNP01000010">
    <property type="protein sequence ID" value="MST53493.1"/>
    <property type="molecule type" value="Genomic_DNA"/>
</dbReference>
<reference evidence="5 7" key="2">
    <citation type="submission" date="2022-12" db="EMBL/GenBank/DDBJ databases">
        <title>Streptococcus alactolyticus LGM, complete genome.</title>
        <authorList>
            <person name="Liu Z."/>
            <person name="Mu C."/>
            <person name="Zhu W."/>
        </authorList>
    </citation>
    <scope>NUCLEOTIDE SEQUENCE [LARGE SCALE GENOMIC DNA]</scope>
    <source>
        <strain evidence="5 7">LGM</strain>
    </source>
</reference>
<evidence type="ECO:0000259" key="3">
    <source>
        <dbReference type="SMART" id="SM00062"/>
    </source>
</evidence>
<dbReference type="SMART" id="SM00062">
    <property type="entry name" value="PBPb"/>
    <property type="match status" value="1"/>
</dbReference>
<proteinExistence type="predicted"/>
<evidence type="ECO:0000256" key="1">
    <source>
        <dbReference type="ARBA" id="ARBA00022729"/>
    </source>
</evidence>
<organism evidence="4 6">
    <name type="scientific">Streptococcus alactolyticus</name>
    <dbReference type="NCBI Taxonomy" id="29389"/>
    <lineage>
        <taxon>Bacteria</taxon>
        <taxon>Bacillati</taxon>
        <taxon>Bacillota</taxon>
        <taxon>Bacilli</taxon>
        <taxon>Lactobacillales</taxon>
        <taxon>Streptococcaceae</taxon>
        <taxon>Streptococcus</taxon>
    </lineage>
</organism>
<evidence type="ECO:0000256" key="2">
    <source>
        <dbReference type="SAM" id="SignalP"/>
    </source>
</evidence>
<evidence type="ECO:0000313" key="4">
    <source>
        <dbReference type="EMBL" id="MST53493.1"/>
    </source>
</evidence>
<dbReference type="PANTHER" id="PTHR35936">
    <property type="entry name" value="MEMBRANE-BOUND LYTIC MUREIN TRANSGLYCOSYLASE F"/>
    <property type="match status" value="1"/>
</dbReference>